<evidence type="ECO:0000256" key="5">
    <source>
        <dbReference type="ARBA" id="ARBA00022989"/>
    </source>
</evidence>
<keyword evidence="4 7" id="KW-0812">Transmembrane</keyword>
<evidence type="ECO:0000256" key="4">
    <source>
        <dbReference type="ARBA" id="ARBA00022692"/>
    </source>
</evidence>
<feature type="transmembrane region" description="Helical" evidence="7">
    <location>
        <begin position="171"/>
        <end position="195"/>
    </location>
</feature>
<dbReference type="GO" id="GO:0005886">
    <property type="term" value="C:plasma membrane"/>
    <property type="evidence" value="ECO:0007669"/>
    <property type="project" value="UniProtKB-SubCell"/>
</dbReference>
<evidence type="ECO:0000256" key="3">
    <source>
        <dbReference type="ARBA" id="ARBA00022519"/>
    </source>
</evidence>
<evidence type="ECO:0000256" key="6">
    <source>
        <dbReference type="ARBA" id="ARBA00023136"/>
    </source>
</evidence>
<gene>
    <name evidence="9" type="primary">siaT_4</name>
    <name evidence="9" type="ORF">BN997_00677</name>
</gene>
<dbReference type="STRING" id="545501.BN997_00677"/>
<keyword evidence="5 7" id="KW-1133">Transmembrane helix</keyword>
<comment type="subcellular location">
    <subcellularLocation>
        <location evidence="1">Cell inner membrane</location>
        <topology evidence="1">Multi-pass membrane protein</topology>
    </subcellularLocation>
</comment>
<keyword evidence="6 7" id="KW-0472">Membrane</keyword>
<feature type="transmembrane region" description="Helical" evidence="7">
    <location>
        <begin position="277"/>
        <end position="294"/>
    </location>
</feature>
<keyword evidence="10" id="KW-1185">Reference proteome</keyword>
<dbReference type="OrthoDB" id="9785600at2"/>
<reference evidence="9 10" key="1">
    <citation type="submission" date="2014-11" db="EMBL/GenBank/DDBJ databases">
        <authorList>
            <person name="Urmite Genomes Urmite Genomes"/>
        </authorList>
    </citation>
    <scope>NUCLEOTIDE SEQUENCE [LARGE SCALE GENOMIC DNA]</scope>
    <source>
        <strain evidence="9 10">Oc5</strain>
    </source>
</reference>
<keyword evidence="3" id="KW-0997">Cell inner membrane</keyword>
<evidence type="ECO:0000259" key="8">
    <source>
        <dbReference type="Pfam" id="PF06808"/>
    </source>
</evidence>
<name>A0A0A1MMH6_9BACI</name>
<dbReference type="GO" id="GO:0022857">
    <property type="term" value="F:transmembrane transporter activity"/>
    <property type="evidence" value="ECO:0007669"/>
    <property type="project" value="TreeGrafter"/>
</dbReference>
<feature type="transmembrane region" description="Helical" evidence="7">
    <location>
        <begin position="397"/>
        <end position="421"/>
    </location>
</feature>
<dbReference type="AlphaFoldDB" id="A0A0A1MMH6"/>
<sequence length="427" mass="44631">MTSAVVLFVSFLIFLLLGIPVAFGLAGASILSLLMIDSGMMTQVFSKMFSGANSWLLLAIPFFILAGNIMEKGGVTRRLVDFADALVGFLPGGLSATNVTASMFFGGVSGSAVADTSATGTILIPAMVRQGYSSKYSAAITAASSPIGIIIPPSIPMILWGFTAGLSVADLFLAGIGAGILVGVALLAASTVVSIKRGYKSSIPFSFKNVFGKGKEGILALVTPAIIIVGIITGVVTPTEAAVVAVIYSMILGFFVYRELKIKHLKDIIINSGKMTATVMMIIISASAFSYLLTINDVPSSLAGFVIDMNLSPFLLMLMFILLFLFLGMFLDANAAIIMTVPVIAPVIVASGIDPIHASVVLIATLGVGLLTPPVGLCTYVAAGIANLRFDELMRDLVPFVIVLLTCVILMLVFPQIITFIPSLLNG</sequence>
<feature type="transmembrane region" description="Helical" evidence="7">
    <location>
        <begin position="314"/>
        <end position="331"/>
    </location>
</feature>
<dbReference type="NCBIfam" id="TIGR00786">
    <property type="entry name" value="dctM"/>
    <property type="match status" value="1"/>
</dbReference>
<dbReference type="RefSeq" id="WP_042529654.1">
    <property type="nucleotide sequence ID" value="NZ_CDGG01000001.1"/>
</dbReference>
<dbReference type="Proteomes" id="UP000040453">
    <property type="component" value="Unassembled WGS sequence"/>
</dbReference>
<dbReference type="InterPro" id="IPR004681">
    <property type="entry name" value="TRAP_DctM"/>
</dbReference>
<feature type="transmembrane region" description="Helical" evidence="7">
    <location>
        <begin position="216"/>
        <end position="235"/>
    </location>
</feature>
<feature type="transmembrane region" description="Helical" evidence="7">
    <location>
        <begin position="336"/>
        <end position="353"/>
    </location>
</feature>
<evidence type="ECO:0000256" key="7">
    <source>
        <dbReference type="SAM" id="Phobius"/>
    </source>
</evidence>
<evidence type="ECO:0000313" key="9">
    <source>
        <dbReference type="EMBL" id="CEI80867.1"/>
    </source>
</evidence>
<evidence type="ECO:0000256" key="2">
    <source>
        <dbReference type="ARBA" id="ARBA00022475"/>
    </source>
</evidence>
<accession>A0A0A1MMH6</accession>
<feature type="transmembrane region" description="Helical" evidence="7">
    <location>
        <begin position="48"/>
        <end position="67"/>
    </location>
</feature>
<keyword evidence="2" id="KW-1003">Cell membrane</keyword>
<evidence type="ECO:0000256" key="1">
    <source>
        <dbReference type="ARBA" id="ARBA00004429"/>
    </source>
</evidence>
<feature type="transmembrane region" description="Helical" evidence="7">
    <location>
        <begin position="136"/>
        <end position="159"/>
    </location>
</feature>
<dbReference type="PANTHER" id="PTHR33362">
    <property type="entry name" value="SIALIC ACID TRAP TRANSPORTER PERMEASE PROTEIN SIAT-RELATED"/>
    <property type="match status" value="1"/>
</dbReference>
<feature type="transmembrane region" description="Helical" evidence="7">
    <location>
        <begin position="359"/>
        <end position="385"/>
    </location>
</feature>
<dbReference type="InterPro" id="IPR010656">
    <property type="entry name" value="DctM"/>
</dbReference>
<dbReference type="EMBL" id="CDGG01000001">
    <property type="protein sequence ID" value="CEI80867.1"/>
    <property type="molecule type" value="Genomic_DNA"/>
</dbReference>
<feature type="domain" description="TRAP C4-dicarboxylate transport system permease DctM subunit" evidence="8">
    <location>
        <begin position="8"/>
        <end position="417"/>
    </location>
</feature>
<dbReference type="PIRSF" id="PIRSF006066">
    <property type="entry name" value="HI0050"/>
    <property type="match status" value="1"/>
</dbReference>
<proteinExistence type="predicted"/>
<feature type="transmembrane region" description="Helical" evidence="7">
    <location>
        <begin position="241"/>
        <end position="257"/>
    </location>
</feature>
<organism evidence="9 10">
    <name type="scientific">Oceanobacillus oncorhynchi</name>
    <dbReference type="NCBI Taxonomy" id="545501"/>
    <lineage>
        <taxon>Bacteria</taxon>
        <taxon>Bacillati</taxon>
        <taxon>Bacillota</taxon>
        <taxon>Bacilli</taxon>
        <taxon>Bacillales</taxon>
        <taxon>Bacillaceae</taxon>
        <taxon>Oceanobacillus</taxon>
    </lineage>
</organism>
<evidence type="ECO:0000313" key="10">
    <source>
        <dbReference type="Proteomes" id="UP000040453"/>
    </source>
</evidence>
<dbReference type="Pfam" id="PF06808">
    <property type="entry name" value="DctM"/>
    <property type="match status" value="1"/>
</dbReference>
<protein>
    <submittedName>
        <fullName evidence="9">Sialic acid TRAP transporter permease protein SiaT</fullName>
    </submittedName>
</protein>